<comment type="caution">
    <text evidence="1">The sequence shown here is derived from an EMBL/GenBank/DDBJ whole genome shotgun (WGS) entry which is preliminary data.</text>
</comment>
<dbReference type="RefSeq" id="WP_317517649.1">
    <property type="nucleotide sequence ID" value="NZ_JAPTHD010000007.1"/>
</dbReference>
<protein>
    <submittedName>
        <fullName evidence="1">Histidine phosphatase family protein</fullName>
    </submittedName>
</protein>
<name>A0ABU3ZZP9_9SPHN</name>
<dbReference type="InterPro" id="IPR013078">
    <property type="entry name" value="His_Pase_superF_clade-1"/>
</dbReference>
<accession>A0ABU3ZZP9</accession>
<dbReference type="SUPFAM" id="SSF53254">
    <property type="entry name" value="Phosphoglycerate mutase-like"/>
    <property type="match status" value="1"/>
</dbReference>
<dbReference type="Pfam" id="PF00300">
    <property type="entry name" value="His_Phos_1"/>
    <property type="match status" value="1"/>
</dbReference>
<proteinExistence type="predicted"/>
<gene>
    <name evidence="1" type="ORF">O0R41_15480</name>
</gene>
<evidence type="ECO:0000313" key="2">
    <source>
        <dbReference type="Proteomes" id="UP001185984"/>
    </source>
</evidence>
<dbReference type="PANTHER" id="PTHR48100">
    <property type="entry name" value="BROAD-SPECIFICITY PHOSPHATASE YOR283W-RELATED"/>
    <property type="match status" value="1"/>
</dbReference>
<dbReference type="CDD" id="cd07067">
    <property type="entry name" value="HP_PGM_like"/>
    <property type="match status" value="1"/>
</dbReference>
<dbReference type="PIRSF" id="PIRSF000709">
    <property type="entry name" value="6PFK_2-Ptase"/>
    <property type="match status" value="1"/>
</dbReference>
<dbReference type="InterPro" id="IPR050275">
    <property type="entry name" value="PGM_Phosphatase"/>
</dbReference>
<reference evidence="2" key="1">
    <citation type="journal article" date="2022" name="J Environ Chem Eng">
        <title>Biodegradation of petroleum oil using a constructed nonpathogenic and heavy metal-tolerant bacterial consortium isolated from marine sponges.</title>
        <authorList>
            <person name="Dechsakulwatana C."/>
            <person name="Rungsihiranrut A."/>
            <person name="Muangchinda C."/>
            <person name="Ningthoujam R."/>
            <person name="Klankeo P."/>
            <person name="Pinyakong O."/>
        </authorList>
    </citation>
    <scope>NUCLEOTIDE SEQUENCE [LARGE SCALE GENOMIC DNA]</scope>
    <source>
        <strain evidence="2">MO2-4</strain>
    </source>
</reference>
<evidence type="ECO:0000313" key="1">
    <source>
        <dbReference type="EMBL" id="MDV5825007.1"/>
    </source>
</evidence>
<dbReference type="Proteomes" id="UP001185984">
    <property type="component" value="Unassembled WGS sequence"/>
</dbReference>
<keyword evidence="2" id="KW-1185">Reference proteome</keyword>
<sequence>MLMLDPSDSAFLRRFYLVRHGAHGDYGERLSGRAGQSSLSEAGQRQADRLARWAGQADVAAVQASPRSRTQQTATIVATARKLAVETVDALDEVDFGDWNGRSFAELEEDPLWHEWNSRRATAATPGGERMGEAVARTVAHLEQVATGPSQGPVMLVTHCDIIRGVIAFYLGLSLDHILRFDIDPGSVSTIEVGAGQARIIRINEVPA</sequence>
<dbReference type="SMART" id="SM00855">
    <property type="entry name" value="PGAM"/>
    <property type="match status" value="1"/>
</dbReference>
<dbReference type="PANTHER" id="PTHR48100:SF1">
    <property type="entry name" value="HISTIDINE PHOSPHATASE FAMILY PROTEIN-RELATED"/>
    <property type="match status" value="1"/>
</dbReference>
<dbReference type="EMBL" id="JAPTHD010000007">
    <property type="protein sequence ID" value="MDV5825007.1"/>
    <property type="molecule type" value="Genomic_DNA"/>
</dbReference>
<dbReference type="Gene3D" id="3.40.50.1240">
    <property type="entry name" value="Phosphoglycerate mutase-like"/>
    <property type="match status" value="1"/>
</dbReference>
<organism evidence="1 2">
    <name type="scientific">Sphingobium naphthae</name>
    <dbReference type="NCBI Taxonomy" id="1886786"/>
    <lineage>
        <taxon>Bacteria</taxon>
        <taxon>Pseudomonadati</taxon>
        <taxon>Pseudomonadota</taxon>
        <taxon>Alphaproteobacteria</taxon>
        <taxon>Sphingomonadales</taxon>
        <taxon>Sphingomonadaceae</taxon>
        <taxon>Sphingobium</taxon>
    </lineage>
</organism>
<dbReference type="InterPro" id="IPR029033">
    <property type="entry name" value="His_PPase_superfam"/>
</dbReference>